<name>A0AAV3Z9W8_9GAST</name>
<keyword evidence="1" id="KW-0472">Membrane</keyword>
<organism evidence="2 3">
    <name type="scientific">Plakobranchus ocellatus</name>
    <dbReference type="NCBI Taxonomy" id="259542"/>
    <lineage>
        <taxon>Eukaryota</taxon>
        <taxon>Metazoa</taxon>
        <taxon>Spiralia</taxon>
        <taxon>Lophotrochozoa</taxon>
        <taxon>Mollusca</taxon>
        <taxon>Gastropoda</taxon>
        <taxon>Heterobranchia</taxon>
        <taxon>Euthyneura</taxon>
        <taxon>Panpulmonata</taxon>
        <taxon>Sacoglossa</taxon>
        <taxon>Placobranchoidea</taxon>
        <taxon>Plakobranchidae</taxon>
        <taxon>Plakobranchus</taxon>
    </lineage>
</organism>
<dbReference type="AlphaFoldDB" id="A0AAV3Z9W8"/>
<feature type="transmembrane region" description="Helical" evidence="1">
    <location>
        <begin position="79"/>
        <end position="96"/>
    </location>
</feature>
<keyword evidence="1" id="KW-0812">Transmembrane</keyword>
<keyword evidence="1" id="KW-1133">Transmembrane helix</keyword>
<evidence type="ECO:0000313" key="2">
    <source>
        <dbReference type="EMBL" id="GFN90743.1"/>
    </source>
</evidence>
<sequence>MRTFQCGQRRARGTEDYKVCDLLWPKVEKLVNLINVLDSRDLCFIISVVFSTGIFKFSAETSRNLSLQSSLLLPVSNEYFVWVVFTLSVVPFYRLYQCSVQRFDVGFKSHASLSLRA</sequence>
<gene>
    <name evidence="2" type="ORF">PoB_001724900</name>
</gene>
<dbReference type="EMBL" id="BLXT01002056">
    <property type="protein sequence ID" value="GFN90743.1"/>
    <property type="molecule type" value="Genomic_DNA"/>
</dbReference>
<evidence type="ECO:0000313" key="3">
    <source>
        <dbReference type="Proteomes" id="UP000735302"/>
    </source>
</evidence>
<evidence type="ECO:0000256" key="1">
    <source>
        <dbReference type="SAM" id="Phobius"/>
    </source>
</evidence>
<dbReference type="Proteomes" id="UP000735302">
    <property type="component" value="Unassembled WGS sequence"/>
</dbReference>
<feature type="transmembrane region" description="Helical" evidence="1">
    <location>
        <begin position="42"/>
        <end position="59"/>
    </location>
</feature>
<accession>A0AAV3Z9W8</accession>
<keyword evidence="3" id="KW-1185">Reference proteome</keyword>
<proteinExistence type="predicted"/>
<comment type="caution">
    <text evidence="2">The sequence shown here is derived from an EMBL/GenBank/DDBJ whole genome shotgun (WGS) entry which is preliminary data.</text>
</comment>
<reference evidence="2 3" key="1">
    <citation type="journal article" date="2021" name="Elife">
        <title>Chloroplast acquisition without the gene transfer in kleptoplastic sea slugs, Plakobranchus ocellatus.</title>
        <authorList>
            <person name="Maeda T."/>
            <person name="Takahashi S."/>
            <person name="Yoshida T."/>
            <person name="Shimamura S."/>
            <person name="Takaki Y."/>
            <person name="Nagai Y."/>
            <person name="Toyoda A."/>
            <person name="Suzuki Y."/>
            <person name="Arimoto A."/>
            <person name="Ishii H."/>
            <person name="Satoh N."/>
            <person name="Nishiyama T."/>
            <person name="Hasebe M."/>
            <person name="Maruyama T."/>
            <person name="Minagawa J."/>
            <person name="Obokata J."/>
            <person name="Shigenobu S."/>
        </authorList>
    </citation>
    <scope>NUCLEOTIDE SEQUENCE [LARGE SCALE GENOMIC DNA]</scope>
</reference>
<protein>
    <submittedName>
        <fullName evidence="2">Uncharacterized protein</fullName>
    </submittedName>
</protein>